<dbReference type="Gene3D" id="1.20.58.80">
    <property type="entry name" value="Phosphotransferase system, lactose/cellobiose-type IIA subunit"/>
    <property type="match status" value="1"/>
</dbReference>
<dbReference type="PANTHER" id="PTHR15508:SF9">
    <property type="entry name" value="SORTING NEXIN-15"/>
    <property type="match status" value="1"/>
</dbReference>
<dbReference type="InterPro" id="IPR001683">
    <property type="entry name" value="PX_dom"/>
</dbReference>
<dbReference type="SUPFAM" id="SSF116846">
    <property type="entry name" value="MIT domain"/>
    <property type="match status" value="1"/>
</dbReference>
<organism evidence="2 3">
    <name type="scientific">Pyxicephalus adspersus</name>
    <name type="common">African bullfrog</name>
    <dbReference type="NCBI Taxonomy" id="30357"/>
    <lineage>
        <taxon>Eukaryota</taxon>
        <taxon>Metazoa</taxon>
        <taxon>Chordata</taxon>
        <taxon>Craniata</taxon>
        <taxon>Vertebrata</taxon>
        <taxon>Euteleostomi</taxon>
        <taxon>Amphibia</taxon>
        <taxon>Batrachia</taxon>
        <taxon>Anura</taxon>
        <taxon>Neobatrachia</taxon>
        <taxon>Ranoidea</taxon>
        <taxon>Pyxicephalidae</taxon>
        <taxon>Pyxicephalinae</taxon>
        <taxon>Pyxicephalus</taxon>
    </lineage>
</organism>
<dbReference type="SUPFAM" id="SSF64268">
    <property type="entry name" value="PX domain"/>
    <property type="match status" value="1"/>
</dbReference>
<name>A0AAV2ZHZ7_PYXAD</name>
<proteinExistence type="predicted"/>
<dbReference type="PANTHER" id="PTHR15508">
    <property type="entry name" value="RIBOSOMAL PROTEIN S6 KINASE"/>
    <property type="match status" value="1"/>
</dbReference>
<keyword evidence="3" id="KW-1185">Reference proteome</keyword>
<dbReference type="Proteomes" id="UP001181693">
    <property type="component" value="Unassembled WGS sequence"/>
</dbReference>
<dbReference type="CDD" id="cd02677">
    <property type="entry name" value="MIT_SNX15"/>
    <property type="match status" value="1"/>
</dbReference>
<reference evidence="2" key="1">
    <citation type="thesis" date="2020" institute="ProQuest LLC" country="789 East Eisenhower Parkway, Ann Arbor, MI, USA">
        <title>Comparative Genomics and Chromosome Evolution.</title>
        <authorList>
            <person name="Mudd A.B."/>
        </authorList>
    </citation>
    <scope>NUCLEOTIDE SEQUENCE</scope>
    <source>
        <strain evidence="2">1538</strain>
        <tissue evidence="2">Blood</tissue>
    </source>
</reference>
<dbReference type="Pfam" id="PF00787">
    <property type="entry name" value="PX"/>
    <property type="match status" value="1"/>
</dbReference>
<dbReference type="Pfam" id="PF04212">
    <property type="entry name" value="MIT"/>
    <property type="match status" value="1"/>
</dbReference>
<dbReference type="Gene3D" id="3.30.1520.10">
    <property type="entry name" value="Phox-like domain"/>
    <property type="match status" value="1"/>
</dbReference>
<dbReference type="InterPro" id="IPR036181">
    <property type="entry name" value="MIT_dom_sf"/>
</dbReference>
<feature type="domain" description="PX" evidence="1">
    <location>
        <begin position="1"/>
        <end position="127"/>
    </location>
</feature>
<dbReference type="EMBL" id="DYDO01000010">
    <property type="protein sequence ID" value="DBA17174.1"/>
    <property type="molecule type" value="Genomic_DNA"/>
</dbReference>
<dbReference type="SMART" id="SM00745">
    <property type="entry name" value="MIT"/>
    <property type="match status" value="1"/>
</dbReference>
<sequence length="340" mass="39102">MSRYQYDRRYHVTETRTNPKGFTEYKVIAEFIPKKNPQDVKEIVIWKRYTDFKKLHGELSYTHRNLFQRTQEFPAFPRAQVFGRFEAHVIEERRQAAEDMLRFTVNIAALNNSPQLKEFFRTGEVTIQSNGPEATETLVLPPPLIPEPVRSSSLEITEEVTNASNVAESVESAEHHEDINSVSFCMLRENQKTEFDALFGINEDFCLLEDENILDSLGSSGTLVANDLAMFDPCYSEDEYKTCEGQELPSVGKENGRIYLAQATSEVRKAIELESAGDYPEAFRLFRNAVDILLKGVKDDRCQERREAVTRRTAEYLHHAEKIFQEHIDGSFSNEQKKAP</sequence>
<evidence type="ECO:0000313" key="3">
    <source>
        <dbReference type="Proteomes" id="UP001181693"/>
    </source>
</evidence>
<dbReference type="SMART" id="SM00312">
    <property type="entry name" value="PX"/>
    <property type="match status" value="1"/>
</dbReference>
<protein>
    <recommendedName>
        <fullName evidence="1">PX domain-containing protein</fullName>
    </recommendedName>
</protein>
<dbReference type="InterPro" id="IPR036871">
    <property type="entry name" value="PX_dom_sf"/>
</dbReference>
<dbReference type="PROSITE" id="PS50195">
    <property type="entry name" value="PX"/>
    <property type="match status" value="1"/>
</dbReference>
<dbReference type="InterPro" id="IPR007330">
    <property type="entry name" value="MIT_dom"/>
</dbReference>
<comment type="caution">
    <text evidence="2">The sequence shown here is derived from an EMBL/GenBank/DDBJ whole genome shotgun (WGS) entry which is preliminary data.</text>
</comment>
<dbReference type="InterPro" id="IPR051866">
    <property type="entry name" value="Intracell_Sig-Traffick_Protein"/>
</dbReference>
<dbReference type="AlphaFoldDB" id="A0AAV2ZHZ7"/>
<dbReference type="GO" id="GO:0035091">
    <property type="term" value="F:phosphatidylinositol binding"/>
    <property type="evidence" value="ECO:0007669"/>
    <property type="project" value="InterPro"/>
</dbReference>
<evidence type="ECO:0000313" key="2">
    <source>
        <dbReference type="EMBL" id="DBA17174.1"/>
    </source>
</evidence>
<gene>
    <name evidence="2" type="ORF">GDO54_002657</name>
</gene>
<evidence type="ECO:0000259" key="1">
    <source>
        <dbReference type="PROSITE" id="PS50195"/>
    </source>
</evidence>
<accession>A0AAV2ZHZ7</accession>